<evidence type="ECO:0000313" key="2">
    <source>
        <dbReference type="EMBL" id="QEU94571.1"/>
    </source>
</evidence>
<accession>A0A5J6GKF9</accession>
<protein>
    <submittedName>
        <fullName evidence="2">Uncharacterized protein</fullName>
    </submittedName>
</protein>
<feature type="region of interest" description="Disordered" evidence="1">
    <location>
        <begin position="1"/>
        <end position="84"/>
    </location>
</feature>
<keyword evidence="3" id="KW-1185">Reference proteome</keyword>
<dbReference type="AlphaFoldDB" id="A0A5J6GKF9"/>
<feature type="compositionally biased region" description="Basic residues" evidence="1">
    <location>
        <begin position="24"/>
        <end position="48"/>
    </location>
</feature>
<feature type="compositionally biased region" description="Basic residues" evidence="1">
    <location>
        <begin position="59"/>
        <end position="71"/>
    </location>
</feature>
<dbReference type="EMBL" id="CP023699">
    <property type="protein sequence ID" value="QEU94571.1"/>
    <property type="molecule type" value="Genomic_DNA"/>
</dbReference>
<name>A0A5J6GKF9_STRKN</name>
<evidence type="ECO:0000256" key="1">
    <source>
        <dbReference type="SAM" id="MobiDB-lite"/>
    </source>
</evidence>
<reference evidence="2 3" key="1">
    <citation type="submission" date="2017-09" db="EMBL/GenBank/DDBJ databases">
        <authorList>
            <person name="Lee N."/>
            <person name="Cho B.-K."/>
        </authorList>
    </citation>
    <scope>NUCLEOTIDE SEQUENCE [LARGE SCALE GENOMIC DNA]</scope>
    <source>
        <strain evidence="2 3">ATCC 12853</strain>
    </source>
</reference>
<dbReference type="Proteomes" id="UP000325529">
    <property type="component" value="Chromosome"/>
</dbReference>
<feature type="compositionally biased region" description="Pro residues" evidence="1">
    <location>
        <begin position="1"/>
        <end position="23"/>
    </location>
</feature>
<gene>
    <name evidence="2" type="ORF">CP970_30045</name>
</gene>
<dbReference type="KEGG" id="ska:CP970_30045"/>
<evidence type="ECO:0000313" key="3">
    <source>
        <dbReference type="Proteomes" id="UP000325529"/>
    </source>
</evidence>
<sequence length="84" mass="9564">MTTAPVRPPRPSPPRRTTPGPRPTRPHPRPPRPPTRRGPRSRPHRRRVTGSCGGAHSRWLSRPRPCHRHGIRMPYGVSRSSPRP</sequence>
<proteinExistence type="predicted"/>
<organism evidence="2 3">
    <name type="scientific">Streptomyces kanamyceticus</name>
    <dbReference type="NCBI Taxonomy" id="1967"/>
    <lineage>
        <taxon>Bacteria</taxon>
        <taxon>Bacillati</taxon>
        <taxon>Actinomycetota</taxon>
        <taxon>Actinomycetes</taxon>
        <taxon>Kitasatosporales</taxon>
        <taxon>Streptomycetaceae</taxon>
        <taxon>Streptomyces</taxon>
    </lineage>
</organism>